<keyword evidence="4" id="KW-0274">FAD</keyword>
<dbReference type="InterPro" id="IPR009075">
    <property type="entry name" value="AcylCo_DH/oxidase_C"/>
</dbReference>
<keyword evidence="9" id="KW-1185">Reference proteome</keyword>
<dbReference type="GO" id="GO:0003995">
    <property type="term" value="F:acyl-CoA dehydrogenase activity"/>
    <property type="evidence" value="ECO:0007669"/>
    <property type="project" value="TreeGrafter"/>
</dbReference>
<dbReference type="Proteomes" id="UP000247591">
    <property type="component" value="Unassembled WGS sequence"/>
</dbReference>
<accession>A0A318RGT6</accession>
<evidence type="ECO:0000256" key="5">
    <source>
        <dbReference type="ARBA" id="ARBA00023002"/>
    </source>
</evidence>
<evidence type="ECO:0000256" key="1">
    <source>
        <dbReference type="ARBA" id="ARBA00001974"/>
    </source>
</evidence>
<dbReference type="AlphaFoldDB" id="A0A318RGT6"/>
<dbReference type="InterPro" id="IPR009100">
    <property type="entry name" value="AcylCoA_DH/oxidase_NM_dom_sf"/>
</dbReference>
<keyword evidence="3" id="KW-0285">Flavoprotein</keyword>
<gene>
    <name evidence="8" type="ORF">DFR67_12227</name>
</gene>
<feature type="domain" description="Acyl-CoA dehydrogenase/oxidase N-terminal" evidence="7">
    <location>
        <begin position="16"/>
        <end position="102"/>
    </location>
</feature>
<keyword evidence="5" id="KW-0560">Oxidoreductase</keyword>
<dbReference type="InterPro" id="IPR037069">
    <property type="entry name" value="AcylCoA_DH/ox_N_sf"/>
</dbReference>
<proteinExistence type="inferred from homology"/>
<dbReference type="InterPro" id="IPR013786">
    <property type="entry name" value="AcylCoA_DH/ox_N"/>
</dbReference>
<sequence length="378" mass="39865">MTTVINPAIPDLLYSETEESLREALVDALDRSNDWPVRLARSESEATVDSTLWRTLAADMGLAGLPIGEPEGGAGASWRESAVVMEELGRRVEAVPFLGSAITATALLDAVGGGDVLRQVAAGEMVAVLAVAADTPPWHRPHAVVRSDTGALVGRVPSVTDALIADLFLVVVSDELYAVPARSVSVTPVTSLDMTRQLADLHFDDAEGMLIASGPDVTLAAERALTLSVAMLASEQLGVAEACLTMAVEYLKERRQFGRVLGSYQALKHRLADLWVDITHARAAARHAAGCAADDNPDLPIASALAGIVCAEVALKAAQECIQLHGGIGFTWEHPAHLFLKRAKSSTLMFGGVDGRREHLGTLVGITSDAGWEGDSTP</sequence>
<dbReference type="SUPFAM" id="SSF56645">
    <property type="entry name" value="Acyl-CoA dehydrogenase NM domain-like"/>
    <property type="match status" value="1"/>
</dbReference>
<dbReference type="PANTHER" id="PTHR43884:SF20">
    <property type="entry name" value="ACYL-COA DEHYDROGENASE FADE28"/>
    <property type="match status" value="1"/>
</dbReference>
<evidence type="ECO:0000259" key="7">
    <source>
        <dbReference type="Pfam" id="PF02771"/>
    </source>
</evidence>
<name>A0A318RGT6_WILLI</name>
<feature type="domain" description="Acyl-CoA dehydrogenase/oxidase C-terminal" evidence="6">
    <location>
        <begin position="221"/>
        <end position="351"/>
    </location>
</feature>
<organism evidence="8 9">
    <name type="scientific">Williamsia limnetica</name>
    <dbReference type="NCBI Taxonomy" id="882452"/>
    <lineage>
        <taxon>Bacteria</taxon>
        <taxon>Bacillati</taxon>
        <taxon>Actinomycetota</taxon>
        <taxon>Actinomycetes</taxon>
        <taxon>Mycobacteriales</taxon>
        <taxon>Nocardiaceae</taxon>
        <taxon>Williamsia</taxon>
    </lineage>
</organism>
<evidence type="ECO:0000259" key="6">
    <source>
        <dbReference type="Pfam" id="PF00441"/>
    </source>
</evidence>
<evidence type="ECO:0000313" key="9">
    <source>
        <dbReference type="Proteomes" id="UP000247591"/>
    </source>
</evidence>
<dbReference type="Pfam" id="PF02771">
    <property type="entry name" value="Acyl-CoA_dh_N"/>
    <property type="match status" value="1"/>
</dbReference>
<dbReference type="Gene3D" id="1.20.140.10">
    <property type="entry name" value="Butyryl-CoA Dehydrogenase, subunit A, domain 3"/>
    <property type="match status" value="1"/>
</dbReference>
<evidence type="ECO:0000256" key="2">
    <source>
        <dbReference type="ARBA" id="ARBA00009347"/>
    </source>
</evidence>
<evidence type="ECO:0000256" key="4">
    <source>
        <dbReference type="ARBA" id="ARBA00022827"/>
    </source>
</evidence>
<dbReference type="PANTHER" id="PTHR43884">
    <property type="entry name" value="ACYL-COA DEHYDROGENASE"/>
    <property type="match status" value="1"/>
</dbReference>
<protein>
    <submittedName>
        <fullName evidence="8">Alkylation response protein AidB-like acyl-CoA dehydrogenase</fullName>
    </submittedName>
</protein>
<dbReference type="InterPro" id="IPR036250">
    <property type="entry name" value="AcylCo_DH-like_C"/>
</dbReference>
<evidence type="ECO:0000256" key="3">
    <source>
        <dbReference type="ARBA" id="ARBA00022630"/>
    </source>
</evidence>
<reference evidence="8 9" key="1">
    <citation type="submission" date="2018-06" db="EMBL/GenBank/DDBJ databases">
        <title>Genomic Encyclopedia of Type Strains, Phase IV (KMG-IV): sequencing the most valuable type-strain genomes for metagenomic binning, comparative biology and taxonomic classification.</title>
        <authorList>
            <person name="Goeker M."/>
        </authorList>
    </citation>
    <scope>NUCLEOTIDE SEQUENCE [LARGE SCALE GENOMIC DNA]</scope>
    <source>
        <strain evidence="8 9">DSM 45521</strain>
    </source>
</reference>
<dbReference type="RefSeq" id="WP_110472461.1">
    <property type="nucleotide sequence ID" value="NZ_QJSP01000022.1"/>
</dbReference>
<comment type="similarity">
    <text evidence="2">Belongs to the acyl-CoA dehydrogenase family.</text>
</comment>
<dbReference type="OrthoDB" id="8677713at2"/>
<dbReference type="Gene3D" id="1.10.540.10">
    <property type="entry name" value="Acyl-CoA dehydrogenase/oxidase, N-terminal domain"/>
    <property type="match status" value="1"/>
</dbReference>
<dbReference type="EMBL" id="QJSP01000022">
    <property type="protein sequence ID" value="PYE12443.1"/>
    <property type="molecule type" value="Genomic_DNA"/>
</dbReference>
<dbReference type="Pfam" id="PF00441">
    <property type="entry name" value="Acyl-CoA_dh_1"/>
    <property type="match status" value="1"/>
</dbReference>
<evidence type="ECO:0000313" key="8">
    <source>
        <dbReference type="EMBL" id="PYE12443.1"/>
    </source>
</evidence>
<comment type="caution">
    <text evidence="8">The sequence shown here is derived from an EMBL/GenBank/DDBJ whole genome shotgun (WGS) entry which is preliminary data.</text>
</comment>
<dbReference type="SUPFAM" id="SSF47203">
    <property type="entry name" value="Acyl-CoA dehydrogenase C-terminal domain-like"/>
    <property type="match status" value="1"/>
</dbReference>
<comment type="cofactor">
    <cofactor evidence="1">
        <name>FAD</name>
        <dbReference type="ChEBI" id="CHEBI:57692"/>
    </cofactor>
</comment>
<dbReference type="GO" id="GO:0050660">
    <property type="term" value="F:flavin adenine dinucleotide binding"/>
    <property type="evidence" value="ECO:0007669"/>
    <property type="project" value="InterPro"/>
</dbReference>